<sequence length="276" mass="28418">MSGWHLRLREAPALRVDLRGITPAALAELPVGQVERLAVGHGNAMLPLAAFFDVEAGEAGVLHFEGDLGRFDRIGWQMDGGRIRVDGHAGHYAGGCMRAGELHIAGSAGLLAACEMAGGTLTVAGDVGDFAASTLPGNMDGMRGGTFVVHGNAGDRFGDRMRRGTALIHGGVGAFLASRMVAGTIAVGGRVGAHAGHGMRRGSVVFAGPEAAATAAIRTLPTFVANRAATPVFWALLARDLARHGGVFSGLPARRIERHLGDLSADGKGELIVVNP</sequence>
<dbReference type="PANTHER" id="PTHR39673:SF5">
    <property type="entry name" value="TUNGSTEN-CONTAINING FORMYLMETHANOFURAN DEHYDROGENASE 2 SUBUNIT C"/>
    <property type="match status" value="1"/>
</dbReference>
<dbReference type="RefSeq" id="WP_309905571.1">
    <property type="nucleotide sequence ID" value="NZ_JAVDRF010000011.1"/>
</dbReference>
<organism evidence="1 2">
    <name type="scientific">Variovorax soli</name>
    <dbReference type="NCBI Taxonomy" id="376815"/>
    <lineage>
        <taxon>Bacteria</taxon>
        <taxon>Pseudomonadati</taxon>
        <taxon>Pseudomonadota</taxon>
        <taxon>Betaproteobacteria</taxon>
        <taxon>Burkholderiales</taxon>
        <taxon>Comamonadaceae</taxon>
        <taxon>Variovorax</taxon>
    </lineage>
</organism>
<gene>
    <name evidence="1" type="ORF">J2739_004409</name>
</gene>
<reference evidence="1 2" key="1">
    <citation type="submission" date="2023-07" db="EMBL/GenBank/DDBJ databases">
        <title>Sorghum-associated microbial communities from plants grown in Nebraska, USA.</title>
        <authorList>
            <person name="Schachtman D."/>
        </authorList>
    </citation>
    <scope>NUCLEOTIDE SEQUENCE [LARGE SCALE GENOMIC DNA]</scope>
    <source>
        <strain evidence="1 2">DS1781</strain>
    </source>
</reference>
<dbReference type="PANTHER" id="PTHR39673">
    <property type="entry name" value="TUNGSTEN FORMYLMETHANOFURAN DEHYDROGENASE, SUBUNIT C (FWDC)"/>
    <property type="match status" value="1"/>
</dbReference>
<keyword evidence="1" id="KW-0560">Oxidoreductase</keyword>
<evidence type="ECO:0000313" key="2">
    <source>
        <dbReference type="Proteomes" id="UP001184230"/>
    </source>
</evidence>
<dbReference type="GO" id="GO:0018493">
    <property type="term" value="F:formylmethanofuran dehydrogenase activity"/>
    <property type="evidence" value="ECO:0007669"/>
    <property type="project" value="UniProtKB-EC"/>
</dbReference>
<dbReference type="EC" id="1.2.7.12" evidence="1"/>
<evidence type="ECO:0000313" key="1">
    <source>
        <dbReference type="EMBL" id="MDR6538616.1"/>
    </source>
</evidence>
<dbReference type="SUPFAM" id="SSF69336">
    <property type="entry name" value="Alpha subunit of glutamate synthase, C-terminal domain"/>
    <property type="match status" value="1"/>
</dbReference>
<name>A0ABU1NKU1_9BURK</name>
<dbReference type="NCBIfam" id="TIGR03122">
    <property type="entry name" value="one_C_dehyd_C"/>
    <property type="match status" value="1"/>
</dbReference>
<dbReference type="Gene3D" id="2.160.20.60">
    <property type="entry name" value="Glutamate synthase, alpha subunit, C-terminal domain"/>
    <property type="match status" value="1"/>
</dbReference>
<accession>A0ABU1NKU1</accession>
<proteinExistence type="predicted"/>
<keyword evidence="2" id="KW-1185">Reference proteome</keyword>
<dbReference type="Proteomes" id="UP001184230">
    <property type="component" value="Unassembled WGS sequence"/>
</dbReference>
<dbReference type="InterPro" id="IPR017550">
    <property type="entry name" value="Formylmethanofuran_DH_suC"/>
</dbReference>
<dbReference type="InterPro" id="IPR036485">
    <property type="entry name" value="Glu_synth_asu_C_sf"/>
</dbReference>
<dbReference type="EMBL" id="JAVDRF010000011">
    <property type="protein sequence ID" value="MDR6538616.1"/>
    <property type="molecule type" value="Genomic_DNA"/>
</dbReference>
<comment type="caution">
    <text evidence="1">The sequence shown here is derived from an EMBL/GenBank/DDBJ whole genome shotgun (WGS) entry which is preliminary data.</text>
</comment>
<protein>
    <submittedName>
        <fullName evidence="1">Formylmethanofuran dehydrogenase subunit C</fullName>
        <ecNumber evidence="1">1.2.7.12</ecNumber>
    </submittedName>
</protein>